<accession>A0A7W3P7G9</accession>
<protein>
    <recommendedName>
        <fullName evidence="4">SH3 domain-containing protein</fullName>
    </recommendedName>
</protein>
<organism evidence="2 3">
    <name type="scientific">Microlunatus kandeliicorticis</name>
    <dbReference type="NCBI Taxonomy" id="1759536"/>
    <lineage>
        <taxon>Bacteria</taxon>
        <taxon>Bacillati</taxon>
        <taxon>Actinomycetota</taxon>
        <taxon>Actinomycetes</taxon>
        <taxon>Propionibacteriales</taxon>
        <taxon>Propionibacteriaceae</taxon>
        <taxon>Microlunatus</taxon>
    </lineage>
</organism>
<sequence length="217" mass="22357">MTFPRPTHSISHSGHTAGRHSDQRSRAARLVPLGLATGALVVGGLSLGGPTAQAAPSAPAFATGRVVATGGVTARSLPTTASTGYGAYPHGDRLTLLCKVRGSTVAGNATWYLVPAEGWEFVSARYVANVGPAPAFCGRAGDAAGRTTGAVRTRVAPTTRAAAAATLPRGTRVSLRCEVEGPAVQGNRTWYYLDNHRWVSARYVANVGHAPRSCSPG</sequence>
<dbReference type="Proteomes" id="UP000523079">
    <property type="component" value="Unassembled WGS sequence"/>
</dbReference>
<dbReference type="AlphaFoldDB" id="A0A7W3P7G9"/>
<proteinExistence type="predicted"/>
<evidence type="ECO:0008006" key="4">
    <source>
        <dbReference type="Google" id="ProtNLM"/>
    </source>
</evidence>
<evidence type="ECO:0000256" key="1">
    <source>
        <dbReference type="SAM" id="MobiDB-lite"/>
    </source>
</evidence>
<reference evidence="2 3" key="1">
    <citation type="submission" date="2020-07" db="EMBL/GenBank/DDBJ databases">
        <title>Sequencing the genomes of 1000 actinobacteria strains.</title>
        <authorList>
            <person name="Klenk H.-P."/>
        </authorList>
    </citation>
    <scope>NUCLEOTIDE SEQUENCE [LARGE SCALE GENOMIC DNA]</scope>
    <source>
        <strain evidence="2 3">DSM 100723</strain>
    </source>
</reference>
<feature type="region of interest" description="Disordered" evidence="1">
    <location>
        <begin position="1"/>
        <end position="25"/>
    </location>
</feature>
<comment type="caution">
    <text evidence="2">The sequence shown here is derived from an EMBL/GenBank/DDBJ whole genome shotgun (WGS) entry which is preliminary data.</text>
</comment>
<keyword evidence="3" id="KW-1185">Reference proteome</keyword>
<name>A0A7W3P7G9_9ACTN</name>
<evidence type="ECO:0000313" key="2">
    <source>
        <dbReference type="EMBL" id="MBA8796018.1"/>
    </source>
</evidence>
<evidence type="ECO:0000313" key="3">
    <source>
        <dbReference type="Proteomes" id="UP000523079"/>
    </source>
</evidence>
<dbReference type="EMBL" id="JACGWT010000006">
    <property type="protein sequence ID" value="MBA8796018.1"/>
    <property type="molecule type" value="Genomic_DNA"/>
</dbReference>
<dbReference type="RefSeq" id="WP_182561606.1">
    <property type="nucleotide sequence ID" value="NZ_JACGWT010000006.1"/>
</dbReference>
<gene>
    <name evidence="2" type="ORF">FHX74_003659</name>
</gene>